<dbReference type="GO" id="GO:0016989">
    <property type="term" value="F:sigma factor antagonist activity"/>
    <property type="evidence" value="ECO:0007669"/>
    <property type="project" value="TreeGrafter"/>
</dbReference>
<dbReference type="PANTHER" id="PTHR30273">
    <property type="entry name" value="PERIPLASMIC SIGNAL SENSOR AND SIGMA FACTOR ACTIVATOR FECR-RELATED"/>
    <property type="match status" value="1"/>
</dbReference>
<dbReference type="AlphaFoldDB" id="A0A1H4BR33"/>
<dbReference type="InterPro" id="IPR006860">
    <property type="entry name" value="FecR"/>
</dbReference>
<evidence type="ECO:0000259" key="2">
    <source>
        <dbReference type="Pfam" id="PF04773"/>
    </source>
</evidence>
<name>A0A1H4BR33_9BACT</name>
<keyword evidence="5" id="KW-1185">Reference proteome</keyword>
<feature type="domain" description="FecR protein" evidence="2">
    <location>
        <begin position="191"/>
        <end position="290"/>
    </location>
</feature>
<organism evidence="4 5">
    <name type="scientific">Chitinophaga terrae</name>
    <name type="common">ex Kim and Jung 2007</name>
    <dbReference type="NCBI Taxonomy" id="408074"/>
    <lineage>
        <taxon>Bacteria</taxon>
        <taxon>Pseudomonadati</taxon>
        <taxon>Bacteroidota</taxon>
        <taxon>Chitinophagia</taxon>
        <taxon>Chitinophagales</taxon>
        <taxon>Chitinophagaceae</taxon>
        <taxon>Chitinophaga</taxon>
    </lineage>
</organism>
<dbReference type="Gene3D" id="3.55.50.30">
    <property type="match status" value="1"/>
</dbReference>
<evidence type="ECO:0000313" key="5">
    <source>
        <dbReference type="Proteomes" id="UP000199656"/>
    </source>
</evidence>
<dbReference type="InterPro" id="IPR032508">
    <property type="entry name" value="FecR_C"/>
</dbReference>
<proteinExistence type="predicted"/>
<feature type="transmembrane region" description="Helical" evidence="1">
    <location>
        <begin position="92"/>
        <end position="113"/>
    </location>
</feature>
<dbReference type="RefSeq" id="WP_168927803.1">
    <property type="nucleotide sequence ID" value="NZ_BKAT01000011.1"/>
</dbReference>
<accession>A0A1H4BR33</accession>
<evidence type="ECO:0000256" key="1">
    <source>
        <dbReference type="SAM" id="Phobius"/>
    </source>
</evidence>
<evidence type="ECO:0000313" key="4">
    <source>
        <dbReference type="EMBL" id="SEA50559.1"/>
    </source>
</evidence>
<gene>
    <name evidence="4" type="ORF">SAMN05660909_02234</name>
</gene>
<dbReference type="PANTHER" id="PTHR30273:SF2">
    <property type="entry name" value="PROTEIN FECR"/>
    <property type="match status" value="1"/>
</dbReference>
<dbReference type="Proteomes" id="UP000199656">
    <property type="component" value="Unassembled WGS sequence"/>
</dbReference>
<sequence>MTSTDEQDFRDMEQIADLLLRRLQETLSAEEEAFLDKWLSEQSPASREFYTQATTWPVIEQELQRFNAIDDATAGIMMQEWLKVKQPARRVLWPYWAAAAAVILFIGAGIWYMNRPAGDQPPAMPMAERYRNEILPGGDKALLQLADGSTIVLDSTKSGSLALQGNTRILKNDQGEIVYKAGRDVQPVYNKISTPRGGQYTITLPDGTRVWLNASTTLRYPTAFTGNERIVELSGEAYFEVAQDANRHFRVQTNTSGHQPLNITVLGTSFNVQAYTDEPAQTTTLLTGKVSVGAGSQAVVLQPGRKAVLDKTAAGFNVQAADTAAALAWKEGFIYMQDADLAEIMRQISRWYDVDIVFEGNVTKQFDGKIPRDTKLTTVLKALESTGWVQFKVVGKTVTVYPTDQTTN</sequence>
<dbReference type="FunFam" id="2.60.120.1440:FF:000001">
    <property type="entry name" value="Putative anti-sigma factor"/>
    <property type="match status" value="1"/>
</dbReference>
<dbReference type="InterPro" id="IPR012373">
    <property type="entry name" value="Ferrdict_sens_TM"/>
</dbReference>
<protein>
    <submittedName>
        <fullName evidence="4">FecR family protein</fullName>
    </submittedName>
</protein>
<dbReference type="Gene3D" id="2.60.120.1440">
    <property type="match status" value="1"/>
</dbReference>
<feature type="domain" description="Protein FecR C-terminal" evidence="3">
    <location>
        <begin position="334"/>
        <end position="400"/>
    </location>
</feature>
<keyword evidence="1" id="KW-1133">Transmembrane helix</keyword>
<reference evidence="5" key="1">
    <citation type="submission" date="2016-10" db="EMBL/GenBank/DDBJ databases">
        <authorList>
            <person name="Varghese N."/>
            <person name="Submissions S."/>
        </authorList>
    </citation>
    <scope>NUCLEOTIDE SEQUENCE [LARGE SCALE GENOMIC DNA]</scope>
    <source>
        <strain evidence="5">DSM 23920</strain>
    </source>
</reference>
<dbReference type="Pfam" id="PF04773">
    <property type="entry name" value="FecR"/>
    <property type="match status" value="1"/>
</dbReference>
<keyword evidence="1" id="KW-0812">Transmembrane</keyword>
<dbReference type="STRING" id="408074.SAMN05660909_02234"/>
<keyword evidence="1" id="KW-0472">Membrane</keyword>
<evidence type="ECO:0000259" key="3">
    <source>
        <dbReference type="Pfam" id="PF16344"/>
    </source>
</evidence>
<dbReference type="EMBL" id="FNRL01000008">
    <property type="protein sequence ID" value="SEA50559.1"/>
    <property type="molecule type" value="Genomic_DNA"/>
</dbReference>
<dbReference type="Pfam" id="PF16344">
    <property type="entry name" value="FecR_C"/>
    <property type="match status" value="1"/>
</dbReference>